<dbReference type="EMBL" id="JAERQM010000003">
    <property type="protein sequence ID" value="MBU8544527.1"/>
    <property type="molecule type" value="Genomic_DNA"/>
</dbReference>
<name>A0ABS6H9N1_9PROT</name>
<reference evidence="1 2" key="1">
    <citation type="submission" date="2021-01" db="EMBL/GenBank/DDBJ databases">
        <title>Roseomonas sp. nov, a bacterium isolated from an oil production mixture in Yumen Oilfield.</title>
        <authorList>
            <person name="Wu D."/>
        </authorList>
    </citation>
    <scope>NUCLEOTIDE SEQUENCE [LARGE SCALE GENOMIC DNA]</scope>
    <source>
        <strain evidence="1 2">ROY-5-3</strain>
    </source>
</reference>
<sequence length="212" mass="24623">MTELEQFDSLVRRVGHQTRIAIALWEAVRPAARDTSIFSRFNDTEANNTVFALLQGSIWQVALITCRVWDTDKKSASLPEISRLLRKDGGSLADQIANRTANRWRASERRWAEEQEADIARHPVLAEMFRASMVQADAYEIKRRKDILEWGKTFERQKANLIKSNLNNLWKFRIKRLAHFDLRQGIDIDVAEAADLRDLFCVLVPQIDFLRK</sequence>
<gene>
    <name evidence="1" type="ORF">JJQ90_12475</name>
</gene>
<organism evidence="1 2">
    <name type="scientific">Falsiroseomonas oleicola</name>
    <dbReference type="NCBI Taxonomy" id="2801474"/>
    <lineage>
        <taxon>Bacteria</taxon>
        <taxon>Pseudomonadati</taxon>
        <taxon>Pseudomonadota</taxon>
        <taxon>Alphaproteobacteria</taxon>
        <taxon>Acetobacterales</taxon>
        <taxon>Roseomonadaceae</taxon>
        <taxon>Falsiroseomonas</taxon>
    </lineage>
</organism>
<protein>
    <recommendedName>
        <fullName evidence="3">HEPN AbiU2-like domain-containing protein</fullName>
    </recommendedName>
</protein>
<evidence type="ECO:0000313" key="2">
    <source>
        <dbReference type="Proteomes" id="UP000689967"/>
    </source>
</evidence>
<evidence type="ECO:0000313" key="1">
    <source>
        <dbReference type="EMBL" id="MBU8544527.1"/>
    </source>
</evidence>
<dbReference type="RefSeq" id="WP_216875834.1">
    <property type="nucleotide sequence ID" value="NZ_JAERQM010000003.1"/>
</dbReference>
<dbReference type="Proteomes" id="UP000689967">
    <property type="component" value="Unassembled WGS sequence"/>
</dbReference>
<keyword evidence="2" id="KW-1185">Reference proteome</keyword>
<accession>A0ABS6H9N1</accession>
<proteinExistence type="predicted"/>
<comment type="caution">
    <text evidence="1">The sequence shown here is derived from an EMBL/GenBank/DDBJ whole genome shotgun (WGS) entry which is preliminary data.</text>
</comment>
<evidence type="ECO:0008006" key="3">
    <source>
        <dbReference type="Google" id="ProtNLM"/>
    </source>
</evidence>